<dbReference type="InterPro" id="IPR011330">
    <property type="entry name" value="Glyco_hydro/deAcase_b/a-brl"/>
</dbReference>
<dbReference type="AlphaFoldDB" id="A0A5C5FV36"/>
<keyword evidence="12" id="KW-1185">Reference proteome</keyword>
<evidence type="ECO:0000256" key="3">
    <source>
        <dbReference type="ARBA" id="ARBA00022622"/>
    </source>
</evidence>
<keyword evidence="7" id="KW-0119">Carbohydrate metabolism</keyword>
<evidence type="ECO:0000256" key="6">
    <source>
        <dbReference type="ARBA" id="ARBA00022801"/>
    </source>
</evidence>
<keyword evidence="5 9" id="KW-0732">Signal</keyword>
<dbReference type="GO" id="GO:0005975">
    <property type="term" value="P:carbohydrate metabolic process"/>
    <property type="evidence" value="ECO:0007669"/>
    <property type="project" value="InterPro"/>
</dbReference>
<keyword evidence="4" id="KW-0479">Metal-binding</keyword>
<protein>
    <submittedName>
        <fullName evidence="11">Family 4 carbohydrate esterase</fullName>
    </submittedName>
</protein>
<evidence type="ECO:0000313" key="12">
    <source>
        <dbReference type="Proteomes" id="UP000311382"/>
    </source>
</evidence>
<dbReference type="InterPro" id="IPR002509">
    <property type="entry name" value="NODB_dom"/>
</dbReference>
<dbReference type="SUPFAM" id="SSF88713">
    <property type="entry name" value="Glycoside hydrolase/deacetylase"/>
    <property type="match status" value="1"/>
</dbReference>
<sequence>MKLIASVLLVSTALSVCAAPYPANSTLGERSLEERATGVVTTCKTKGHAALTFDDGPYYGATAGKTIANAGGKATFFVNGNNWDCIYNRADTIKALYSQGHVIGSHTWSHPDITQISAAQLNNQLDLVERALKKILGVKPRFFRPPYGSVNDAQVKILQQRGYTVVNWNFDSGDSMGKSASESIAAYKRLSYPNAVIALNHDTNKPTVDVVVPAAVSALKSKGYKLVSISECLGQSAYQSVGTPGQRDSSWKC</sequence>
<comment type="caution">
    <text evidence="11">The sequence shown here is derived from an EMBL/GenBank/DDBJ whole genome shotgun (WGS) entry which is preliminary data.</text>
</comment>
<evidence type="ECO:0000256" key="9">
    <source>
        <dbReference type="SAM" id="SignalP"/>
    </source>
</evidence>
<evidence type="ECO:0000256" key="2">
    <source>
        <dbReference type="ARBA" id="ARBA00004609"/>
    </source>
</evidence>
<keyword evidence="3" id="KW-0472">Membrane</keyword>
<keyword evidence="8" id="KW-0449">Lipoprotein</keyword>
<organism evidence="11 12">
    <name type="scientific">Rhodotorula diobovata</name>
    <dbReference type="NCBI Taxonomy" id="5288"/>
    <lineage>
        <taxon>Eukaryota</taxon>
        <taxon>Fungi</taxon>
        <taxon>Dikarya</taxon>
        <taxon>Basidiomycota</taxon>
        <taxon>Pucciniomycotina</taxon>
        <taxon>Microbotryomycetes</taxon>
        <taxon>Sporidiobolales</taxon>
        <taxon>Sporidiobolaceae</taxon>
        <taxon>Rhodotorula</taxon>
    </lineage>
</organism>
<dbReference type="PROSITE" id="PS51677">
    <property type="entry name" value="NODB"/>
    <property type="match status" value="1"/>
</dbReference>
<reference evidence="11 12" key="1">
    <citation type="submission" date="2019-03" db="EMBL/GenBank/DDBJ databases">
        <title>Rhodosporidium diobovatum UCD-FST 08-225 genome sequencing, assembly, and annotation.</title>
        <authorList>
            <person name="Fakankun I.U."/>
            <person name="Fristensky B."/>
            <person name="Levin D.B."/>
        </authorList>
    </citation>
    <scope>NUCLEOTIDE SEQUENCE [LARGE SCALE GENOMIC DNA]</scope>
    <source>
        <strain evidence="11 12">UCD-FST 08-225</strain>
    </source>
</reference>
<dbReference type="GO" id="GO:0016810">
    <property type="term" value="F:hydrolase activity, acting on carbon-nitrogen (but not peptide) bonds"/>
    <property type="evidence" value="ECO:0007669"/>
    <property type="project" value="InterPro"/>
</dbReference>
<evidence type="ECO:0000259" key="10">
    <source>
        <dbReference type="PROSITE" id="PS51677"/>
    </source>
</evidence>
<dbReference type="GO" id="GO:0098552">
    <property type="term" value="C:side of membrane"/>
    <property type="evidence" value="ECO:0007669"/>
    <property type="project" value="UniProtKB-KW"/>
</dbReference>
<keyword evidence="3" id="KW-0336">GPI-anchor</keyword>
<evidence type="ECO:0000256" key="7">
    <source>
        <dbReference type="ARBA" id="ARBA00023277"/>
    </source>
</evidence>
<proteinExistence type="predicted"/>
<evidence type="ECO:0000256" key="8">
    <source>
        <dbReference type="ARBA" id="ARBA00023288"/>
    </source>
</evidence>
<dbReference type="Gene3D" id="3.20.20.370">
    <property type="entry name" value="Glycoside hydrolase/deacetylase"/>
    <property type="match status" value="1"/>
</dbReference>
<keyword evidence="6" id="KW-0378">Hydrolase</keyword>
<comment type="cofactor">
    <cofactor evidence="1">
        <name>Co(2+)</name>
        <dbReference type="ChEBI" id="CHEBI:48828"/>
    </cofactor>
</comment>
<dbReference type="Proteomes" id="UP000311382">
    <property type="component" value="Unassembled WGS sequence"/>
</dbReference>
<comment type="subcellular location">
    <subcellularLocation>
        <location evidence="2">Cell membrane</location>
        <topology evidence="2">Lipid-anchor</topology>
        <topology evidence="2">GPI-anchor</topology>
    </subcellularLocation>
</comment>
<evidence type="ECO:0000313" key="11">
    <source>
        <dbReference type="EMBL" id="TNY20199.1"/>
    </source>
</evidence>
<keyword evidence="3" id="KW-0325">Glycoprotein</keyword>
<dbReference type="Pfam" id="PF01522">
    <property type="entry name" value="Polysacc_deac_1"/>
    <property type="match status" value="1"/>
</dbReference>
<dbReference type="PANTHER" id="PTHR46471:SF2">
    <property type="entry name" value="CHITIN DEACETYLASE-RELATED"/>
    <property type="match status" value="1"/>
</dbReference>
<gene>
    <name evidence="11" type="ORF">DMC30DRAFT_377754</name>
</gene>
<feature type="domain" description="NodB homology" evidence="10">
    <location>
        <begin position="47"/>
        <end position="227"/>
    </location>
</feature>
<dbReference type="PANTHER" id="PTHR46471">
    <property type="entry name" value="CHITIN DEACETYLASE"/>
    <property type="match status" value="1"/>
</dbReference>
<dbReference type="GO" id="GO:0005886">
    <property type="term" value="C:plasma membrane"/>
    <property type="evidence" value="ECO:0007669"/>
    <property type="project" value="UniProtKB-SubCell"/>
</dbReference>
<name>A0A5C5FV36_9BASI</name>
<dbReference type="STRING" id="5288.A0A5C5FV36"/>
<evidence type="ECO:0000256" key="5">
    <source>
        <dbReference type="ARBA" id="ARBA00022729"/>
    </source>
</evidence>
<evidence type="ECO:0000256" key="1">
    <source>
        <dbReference type="ARBA" id="ARBA00001941"/>
    </source>
</evidence>
<feature type="chain" id="PRO_5022957978" evidence="9">
    <location>
        <begin position="19"/>
        <end position="253"/>
    </location>
</feature>
<feature type="signal peptide" evidence="9">
    <location>
        <begin position="1"/>
        <end position="18"/>
    </location>
</feature>
<evidence type="ECO:0000256" key="4">
    <source>
        <dbReference type="ARBA" id="ARBA00022723"/>
    </source>
</evidence>
<dbReference type="GO" id="GO:0046872">
    <property type="term" value="F:metal ion binding"/>
    <property type="evidence" value="ECO:0007669"/>
    <property type="project" value="UniProtKB-KW"/>
</dbReference>
<dbReference type="OrthoDB" id="2125469at2759"/>
<accession>A0A5C5FV36</accession>
<dbReference type="CDD" id="cd10951">
    <property type="entry name" value="CE4_ClCDA_like"/>
    <property type="match status" value="1"/>
</dbReference>
<dbReference type="EMBL" id="SOZI01000073">
    <property type="protein sequence ID" value="TNY20199.1"/>
    <property type="molecule type" value="Genomic_DNA"/>
</dbReference>